<evidence type="ECO:0000259" key="8">
    <source>
        <dbReference type="PROSITE" id="PS50926"/>
    </source>
</evidence>
<dbReference type="SUPFAM" id="SSF53790">
    <property type="entry name" value="Tetrapyrrole methylase"/>
    <property type="match status" value="1"/>
</dbReference>
<dbReference type="AlphaFoldDB" id="A0A133U438"/>
<gene>
    <name evidence="6" type="primary">dphB</name>
    <name evidence="9" type="ORF">AKJ61_03870</name>
</gene>
<evidence type="ECO:0000313" key="10">
    <source>
        <dbReference type="Proteomes" id="UP000070184"/>
    </source>
</evidence>
<dbReference type="InterPro" id="IPR002792">
    <property type="entry name" value="TRAM_dom"/>
</dbReference>
<dbReference type="PIRSF" id="PIRSF036432">
    <property type="entry name" value="Diphthine_synth"/>
    <property type="match status" value="1"/>
</dbReference>
<keyword evidence="4 6" id="KW-0808">Transferase</keyword>
<evidence type="ECO:0000256" key="4">
    <source>
        <dbReference type="ARBA" id="ARBA00022679"/>
    </source>
</evidence>
<proteinExistence type="inferred from homology"/>
<feature type="binding site" evidence="6 7">
    <location>
        <position position="162"/>
    </location>
    <ligand>
        <name>S-adenosyl-L-methionine</name>
        <dbReference type="ChEBI" id="CHEBI:59789"/>
    </ligand>
</feature>
<evidence type="ECO:0000256" key="5">
    <source>
        <dbReference type="ARBA" id="ARBA00022691"/>
    </source>
</evidence>
<dbReference type="HAMAP" id="MF_01084">
    <property type="entry name" value="Diphthine_synth"/>
    <property type="match status" value="1"/>
</dbReference>
<dbReference type="PATRIC" id="fig|1698260.3.peg.960"/>
<evidence type="ECO:0000256" key="6">
    <source>
        <dbReference type="HAMAP-Rule" id="MF_01084"/>
    </source>
</evidence>
<dbReference type="InterPro" id="IPR000878">
    <property type="entry name" value="4pyrrol_Mease"/>
</dbReference>
<keyword evidence="5 6" id="KW-0949">S-adenosyl-L-methionine</keyword>
<dbReference type="EMBL" id="LHXK01000067">
    <property type="protein sequence ID" value="KXA88950.1"/>
    <property type="molecule type" value="Genomic_DNA"/>
</dbReference>
<feature type="binding site" evidence="6 7">
    <location>
        <position position="230"/>
    </location>
    <ligand>
        <name>S-adenosyl-L-methionine</name>
        <dbReference type="ChEBI" id="CHEBI:59789"/>
    </ligand>
</feature>
<keyword evidence="3 6" id="KW-0489">Methyltransferase</keyword>
<dbReference type="InterPro" id="IPR014777">
    <property type="entry name" value="4pyrrole_Mease_sub1"/>
</dbReference>
<name>A0A133U438_9EURY</name>
<dbReference type="NCBIfam" id="TIGR00522">
    <property type="entry name" value="dph5"/>
    <property type="match status" value="1"/>
</dbReference>
<dbReference type="GO" id="GO:0004164">
    <property type="term" value="F:diphthine synthase activity"/>
    <property type="evidence" value="ECO:0007669"/>
    <property type="project" value="UniProtKB-UniRule"/>
</dbReference>
<dbReference type="PANTHER" id="PTHR10882:SF0">
    <property type="entry name" value="DIPHTHINE METHYL ESTER SYNTHASE"/>
    <property type="match status" value="1"/>
</dbReference>
<comment type="catalytic activity">
    <reaction evidence="6">
        <text>2-[(3S)-amino-3-carboxypropyl]-L-histidyl-[translation elongation factor 2] + 3 S-adenosyl-L-methionine = diphthine-[translation elongation factor 2] + 3 S-adenosyl-L-homocysteine + 3 H(+)</text>
        <dbReference type="Rhea" id="RHEA:36415"/>
        <dbReference type="Rhea" id="RHEA-COMP:9749"/>
        <dbReference type="Rhea" id="RHEA-COMP:10172"/>
        <dbReference type="ChEBI" id="CHEBI:15378"/>
        <dbReference type="ChEBI" id="CHEBI:57856"/>
        <dbReference type="ChEBI" id="CHEBI:59789"/>
        <dbReference type="ChEBI" id="CHEBI:73995"/>
        <dbReference type="ChEBI" id="CHEBI:82696"/>
        <dbReference type="EC" id="2.1.1.98"/>
    </reaction>
</comment>
<evidence type="ECO:0000256" key="1">
    <source>
        <dbReference type="ARBA" id="ARBA00005156"/>
    </source>
</evidence>
<feature type="domain" description="TRAM" evidence="8">
    <location>
        <begin position="191"/>
        <end position="263"/>
    </location>
</feature>
<dbReference type="GO" id="GO:0032259">
    <property type="term" value="P:methylation"/>
    <property type="evidence" value="ECO:0007669"/>
    <property type="project" value="UniProtKB-KW"/>
</dbReference>
<comment type="caution">
    <text evidence="9">The sequence shown here is derived from an EMBL/GenBank/DDBJ whole genome shotgun (WGS) entry which is preliminary data.</text>
</comment>
<organism evidence="9 10">
    <name type="scientific">candidate division MSBL1 archaeon SCGC-AAA259B11</name>
    <dbReference type="NCBI Taxonomy" id="1698260"/>
    <lineage>
        <taxon>Archaea</taxon>
        <taxon>Methanobacteriati</taxon>
        <taxon>Methanobacteriota</taxon>
        <taxon>candidate division MSBL1</taxon>
    </lineage>
</organism>
<comment type="function">
    <text evidence="6">S-adenosyl-L-methionine-dependent methyltransferase that catalyzes the trimethylation of the amino group of the modified target histidine residue in translation elongation factor 2 (EF-2), to form an intermediate called diphthine. The three successive methylation reactions represent the second step of diphthamide biosynthesis.</text>
</comment>
<keyword evidence="10" id="KW-1185">Reference proteome</keyword>
<dbReference type="InterPro" id="IPR004551">
    <property type="entry name" value="Dphthn_synthase"/>
</dbReference>
<dbReference type="EC" id="2.1.1.98" evidence="6"/>
<comment type="caution">
    <text evidence="6">Lacks conserved residue(s) required for the propagation of feature annotation.</text>
</comment>
<accession>A0A133U438</accession>
<dbReference type="PANTHER" id="PTHR10882">
    <property type="entry name" value="DIPHTHINE SYNTHASE"/>
    <property type="match status" value="1"/>
</dbReference>
<sequence>MLLFVGLGMNSKGISIQGLEEARSADVVYAEFYTSIIPGFEIEKMEESISKPIRVLDREAVEVSPDEILKKSETKKVVFLVPGDPMVATTHVDLRLRAGKRGIETRIIHGASIETAGPGLAGLQSYKFGKTATLPLPEKRSITPYDVLEDNKKQGLHTLFLLDIEKEEERYLTADRAIEYLLDLEEELERKVYTGDTLSVVVARAGSEDPLVKADRCGNLIGRGFGRPPHILIVPGKLHFLEAEALEYFADAPKEVVEEYVKE</sequence>
<evidence type="ECO:0000256" key="7">
    <source>
        <dbReference type="PIRSR" id="PIRSR036432-1"/>
    </source>
</evidence>
<dbReference type="InterPro" id="IPR014776">
    <property type="entry name" value="4pyrrole_Mease_sub2"/>
</dbReference>
<dbReference type="CDD" id="cd11647">
    <property type="entry name" value="DHP5_DphB"/>
    <property type="match status" value="1"/>
</dbReference>
<dbReference type="InterPro" id="IPR035996">
    <property type="entry name" value="4pyrrol_Methylase_sf"/>
</dbReference>
<dbReference type="UniPathway" id="UPA00559"/>
<reference evidence="9 10" key="1">
    <citation type="journal article" date="2016" name="Sci. Rep.">
        <title>Metabolic traits of an uncultured archaeal lineage -MSBL1- from brine pools of the Red Sea.</title>
        <authorList>
            <person name="Mwirichia R."/>
            <person name="Alam I."/>
            <person name="Rashid M."/>
            <person name="Vinu M."/>
            <person name="Ba-Alawi W."/>
            <person name="Anthony Kamau A."/>
            <person name="Kamanda Ngugi D."/>
            <person name="Goker M."/>
            <person name="Klenk H.P."/>
            <person name="Bajic V."/>
            <person name="Stingl U."/>
        </authorList>
    </citation>
    <scope>NUCLEOTIDE SEQUENCE [LARGE SCALE GENOMIC DNA]</scope>
    <source>
        <strain evidence="9">SCGC-AAA259B11</strain>
    </source>
</reference>
<feature type="binding site" evidence="6 7">
    <location>
        <position position="87"/>
    </location>
    <ligand>
        <name>S-adenosyl-L-methionine</name>
        <dbReference type="ChEBI" id="CHEBI:59789"/>
    </ligand>
</feature>
<dbReference type="GO" id="GO:0017183">
    <property type="term" value="P:protein histidyl modification to diphthamide"/>
    <property type="evidence" value="ECO:0007669"/>
    <property type="project" value="UniProtKB-UniRule"/>
</dbReference>
<evidence type="ECO:0000256" key="3">
    <source>
        <dbReference type="ARBA" id="ARBA00022603"/>
    </source>
</evidence>
<dbReference type="Proteomes" id="UP000070184">
    <property type="component" value="Unassembled WGS sequence"/>
</dbReference>
<protein>
    <recommendedName>
        <fullName evidence="6">Diphthine synthase</fullName>
        <ecNumber evidence="6">2.1.1.98</ecNumber>
    </recommendedName>
    <alternativeName>
        <fullName evidence="6">Diphthamide biosynthesis methyltransferase</fullName>
    </alternativeName>
</protein>
<evidence type="ECO:0000256" key="2">
    <source>
        <dbReference type="ARBA" id="ARBA00006729"/>
    </source>
</evidence>
<feature type="binding site" evidence="6 7">
    <location>
        <begin position="112"/>
        <end position="113"/>
    </location>
    <ligand>
        <name>S-adenosyl-L-methionine</name>
        <dbReference type="ChEBI" id="CHEBI:59789"/>
    </ligand>
</feature>
<comment type="subunit">
    <text evidence="6">Homodimer.</text>
</comment>
<dbReference type="Pfam" id="PF00590">
    <property type="entry name" value="TP_methylase"/>
    <property type="match status" value="1"/>
</dbReference>
<feature type="binding site" evidence="6 7">
    <location>
        <position position="84"/>
    </location>
    <ligand>
        <name>S-adenosyl-L-methionine</name>
        <dbReference type="ChEBI" id="CHEBI:59789"/>
    </ligand>
</feature>
<comment type="pathway">
    <text evidence="1 6">Protein modification; peptidyl-diphthamide biosynthesis.</text>
</comment>
<feature type="binding site" evidence="6 7">
    <location>
        <position position="205"/>
    </location>
    <ligand>
        <name>S-adenosyl-L-methionine</name>
        <dbReference type="ChEBI" id="CHEBI:59789"/>
    </ligand>
</feature>
<dbReference type="Gene3D" id="3.30.950.10">
    <property type="entry name" value="Methyltransferase, Cobalt-precorrin-4 Transmethylase, Domain 2"/>
    <property type="match status" value="1"/>
</dbReference>
<dbReference type="Gene3D" id="3.40.1010.10">
    <property type="entry name" value="Cobalt-precorrin-4 Transmethylase, Domain 1"/>
    <property type="match status" value="1"/>
</dbReference>
<dbReference type="PROSITE" id="PS50926">
    <property type="entry name" value="TRAM"/>
    <property type="match status" value="1"/>
</dbReference>
<comment type="similarity">
    <text evidence="2 6">Belongs to the diphthine synthase family.</text>
</comment>
<evidence type="ECO:0000313" key="9">
    <source>
        <dbReference type="EMBL" id="KXA88950.1"/>
    </source>
</evidence>